<feature type="non-terminal residue" evidence="2">
    <location>
        <position position="1"/>
    </location>
</feature>
<dbReference type="EMBL" id="JH651156">
    <property type="protein sequence ID" value="EXA29021.1"/>
    <property type="molecule type" value="Genomic_DNA"/>
</dbReference>
<sequence>RVASIRRLKAAQTAKSPQTTITQTLSDSTTRMIHQEHLSLPDAMKGLDISK</sequence>
<reference evidence="2" key="2">
    <citation type="submission" date="2012-05" db="EMBL/GenBank/DDBJ databases">
        <title>Annotation of the Genome Sequence of Fusarium oxysporum HDV247.</title>
        <authorList>
            <consortium name="The Broad Institute Genomics Platform"/>
            <person name="Ma L.-J."/>
            <person name="Corby-Kistler H."/>
            <person name="Broz K."/>
            <person name="Gale L.R."/>
            <person name="Jonkers W."/>
            <person name="O'Donnell K."/>
            <person name="Ploetz R."/>
            <person name="Steinberg C."/>
            <person name="Schwartz D.C."/>
            <person name="VanEtten H."/>
            <person name="Zhou S."/>
            <person name="Young S.K."/>
            <person name="Zeng Q."/>
            <person name="Gargeya S."/>
            <person name="Fitzgerald M."/>
            <person name="Abouelleil A."/>
            <person name="Alvarado L."/>
            <person name="Chapman S.B."/>
            <person name="Gainer-Dewar J."/>
            <person name="Goldberg J."/>
            <person name="Griggs A."/>
            <person name="Gujja S."/>
            <person name="Hansen M."/>
            <person name="Howarth C."/>
            <person name="Imamovic A."/>
            <person name="Ireland A."/>
            <person name="Larimer J."/>
            <person name="McCowan C."/>
            <person name="Murphy C."/>
            <person name="Pearson M."/>
            <person name="Poon T.W."/>
            <person name="Priest M."/>
            <person name="Roberts A."/>
            <person name="Saif S."/>
            <person name="Shea T."/>
            <person name="Sykes S."/>
            <person name="Wortman J."/>
            <person name="Nusbaum C."/>
            <person name="Birren B."/>
        </authorList>
    </citation>
    <scope>NUCLEOTIDE SEQUENCE</scope>
    <source>
        <strain evidence="2">HDV247</strain>
    </source>
</reference>
<name>W9NE77_FUSOX</name>
<accession>W9NE77</accession>
<feature type="compositionally biased region" description="Low complexity" evidence="1">
    <location>
        <begin position="18"/>
        <end position="28"/>
    </location>
</feature>
<dbReference type="AlphaFoldDB" id="W9NE77"/>
<evidence type="ECO:0000256" key="1">
    <source>
        <dbReference type="SAM" id="MobiDB-lite"/>
    </source>
</evidence>
<evidence type="ECO:0000313" key="2">
    <source>
        <dbReference type="EMBL" id="EXA29021.1"/>
    </source>
</evidence>
<reference evidence="2" key="1">
    <citation type="submission" date="2011-10" db="EMBL/GenBank/DDBJ databases">
        <title>The Genome Sequence of Fusarium oxysporum HDV247.</title>
        <authorList>
            <consortium name="The Broad Institute Genome Sequencing Platform"/>
            <person name="Ma L.-J."/>
            <person name="Gale L.R."/>
            <person name="Schwartz D.C."/>
            <person name="Zhou S."/>
            <person name="Corby-Kistler H."/>
            <person name="Young S.K."/>
            <person name="Zeng Q."/>
            <person name="Gargeya S."/>
            <person name="Fitzgerald M."/>
            <person name="Haas B."/>
            <person name="Abouelleil A."/>
            <person name="Alvarado L."/>
            <person name="Arachchi H.M."/>
            <person name="Berlin A."/>
            <person name="Brown A."/>
            <person name="Chapman S.B."/>
            <person name="Chen Z."/>
            <person name="Dunbar C."/>
            <person name="Freedman E."/>
            <person name="Gearin G."/>
            <person name="Goldberg J."/>
            <person name="Griggs A."/>
            <person name="Gujja S."/>
            <person name="Heiman D."/>
            <person name="Howarth C."/>
            <person name="Larson L."/>
            <person name="Lui A."/>
            <person name="MacDonald P.J.P."/>
            <person name="Montmayeur A."/>
            <person name="Murphy C."/>
            <person name="Neiman D."/>
            <person name="Pearson M."/>
            <person name="Priest M."/>
            <person name="Roberts A."/>
            <person name="Saif S."/>
            <person name="Shea T."/>
            <person name="Shenoy N."/>
            <person name="Sisk P."/>
            <person name="Stolte C."/>
            <person name="Sykes S."/>
            <person name="Wortman J."/>
            <person name="Nusbaum C."/>
            <person name="Birren B."/>
        </authorList>
    </citation>
    <scope>NUCLEOTIDE SEQUENCE [LARGE SCALE GENOMIC DNA]</scope>
    <source>
        <strain evidence="2">HDV247</strain>
    </source>
</reference>
<feature type="region of interest" description="Disordered" evidence="1">
    <location>
        <begin position="1"/>
        <end position="28"/>
    </location>
</feature>
<gene>
    <name evidence="2" type="ORF">FOVG_19425</name>
</gene>
<dbReference type="HOGENOM" id="CLU_3111916_0_0_1"/>
<protein>
    <submittedName>
        <fullName evidence="2">Uncharacterized protein</fullName>
    </submittedName>
</protein>
<dbReference type="Proteomes" id="UP000030751">
    <property type="component" value="Unassembled WGS sequence"/>
</dbReference>
<organism evidence="2">
    <name type="scientific">Fusarium oxysporum f. sp. pisi HDV247</name>
    <dbReference type="NCBI Taxonomy" id="1080344"/>
    <lineage>
        <taxon>Eukaryota</taxon>
        <taxon>Fungi</taxon>
        <taxon>Dikarya</taxon>
        <taxon>Ascomycota</taxon>
        <taxon>Pezizomycotina</taxon>
        <taxon>Sordariomycetes</taxon>
        <taxon>Hypocreomycetidae</taxon>
        <taxon>Hypocreales</taxon>
        <taxon>Nectriaceae</taxon>
        <taxon>Fusarium</taxon>
        <taxon>Fusarium oxysporum species complex</taxon>
    </lineage>
</organism>
<proteinExistence type="predicted"/>